<proteinExistence type="inferred from homology"/>
<reference evidence="3 4" key="1">
    <citation type="submission" date="2018-11" db="EMBL/GenBank/DDBJ databases">
        <title>the genome of Mesorhizobium tamadayense DSM 28320.</title>
        <authorList>
            <person name="Gao J."/>
        </authorList>
    </citation>
    <scope>NUCLEOTIDE SEQUENCE [LARGE SCALE GENOMIC DNA]</scope>
    <source>
        <strain evidence="3 4">DSM 28320</strain>
    </source>
</reference>
<comment type="similarity">
    <text evidence="1">Belongs to the short-chain dehydrogenases/reductases (SDR) family.</text>
</comment>
<accession>A0A3P3F5U0</accession>
<evidence type="ECO:0000313" key="3">
    <source>
        <dbReference type="EMBL" id="RRH93999.1"/>
    </source>
</evidence>
<dbReference type="PROSITE" id="PS00061">
    <property type="entry name" value="ADH_SHORT"/>
    <property type="match status" value="1"/>
</dbReference>
<dbReference type="GO" id="GO:0016491">
    <property type="term" value="F:oxidoreductase activity"/>
    <property type="evidence" value="ECO:0007669"/>
    <property type="project" value="UniProtKB-KW"/>
</dbReference>
<keyword evidence="4" id="KW-1185">Reference proteome</keyword>
<dbReference type="InterPro" id="IPR002347">
    <property type="entry name" value="SDR_fam"/>
</dbReference>
<dbReference type="SUPFAM" id="SSF51735">
    <property type="entry name" value="NAD(P)-binding Rossmann-fold domains"/>
    <property type="match status" value="1"/>
</dbReference>
<dbReference type="CDD" id="cd05233">
    <property type="entry name" value="SDR_c"/>
    <property type="match status" value="1"/>
</dbReference>
<dbReference type="RefSeq" id="WP_125004726.1">
    <property type="nucleotide sequence ID" value="NZ_RQXT01000046.1"/>
</dbReference>
<dbReference type="Gene3D" id="3.40.50.720">
    <property type="entry name" value="NAD(P)-binding Rossmann-like Domain"/>
    <property type="match status" value="1"/>
</dbReference>
<dbReference type="OrthoDB" id="9789398at2"/>
<gene>
    <name evidence="3" type="ORF">EH240_28210</name>
</gene>
<dbReference type="EMBL" id="RQXT01000046">
    <property type="protein sequence ID" value="RRH93999.1"/>
    <property type="molecule type" value="Genomic_DNA"/>
</dbReference>
<dbReference type="InterPro" id="IPR020904">
    <property type="entry name" value="Sc_DH/Rdtase_CS"/>
</dbReference>
<comment type="caution">
    <text evidence="3">The sequence shown here is derived from an EMBL/GenBank/DDBJ whole genome shotgun (WGS) entry which is preliminary data.</text>
</comment>
<protein>
    <submittedName>
        <fullName evidence="3">SDR family oxidoreductase</fullName>
    </submittedName>
</protein>
<sequence length="260" mass="26493">MPTVTFGLPDIVVVTGTGSGLGSEIATLLLDCGSKVVGVDLTTSALSEREGYSQVLGSVSDRSTWTKVQDAINSAGSGKLGLVTSAAILDTGFIPDTTPEVIARAMDVNVTGTALAMATLIPLMETRGGSVVAVASVNAGLAEQQLAVYNATKAAVRQLARTAALDHARAGVRINVLSPGPMMAGLFKRHLESATDGDKFLATRSNRQPEGKILEAVEVARAALFLLSDGAHAILGADLVADGGLTAGFDFRTGAEGASV</sequence>
<dbReference type="InterPro" id="IPR036291">
    <property type="entry name" value="NAD(P)-bd_dom_sf"/>
</dbReference>
<dbReference type="AlphaFoldDB" id="A0A3P3F5U0"/>
<name>A0A3P3F5U0_9HYPH</name>
<dbReference type="PANTHER" id="PTHR43477">
    <property type="entry name" value="DIHYDROANTICAPSIN 7-DEHYDROGENASE"/>
    <property type="match status" value="1"/>
</dbReference>
<evidence type="ECO:0000256" key="2">
    <source>
        <dbReference type="ARBA" id="ARBA00023002"/>
    </source>
</evidence>
<organism evidence="3 4">
    <name type="scientific">Mesorhizobium tamadayense</name>
    <dbReference type="NCBI Taxonomy" id="425306"/>
    <lineage>
        <taxon>Bacteria</taxon>
        <taxon>Pseudomonadati</taxon>
        <taxon>Pseudomonadota</taxon>
        <taxon>Alphaproteobacteria</taxon>
        <taxon>Hyphomicrobiales</taxon>
        <taxon>Phyllobacteriaceae</taxon>
        <taxon>Mesorhizobium</taxon>
    </lineage>
</organism>
<keyword evidence="2" id="KW-0560">Oxidoreductase</keyword>
<dbReference type="PANTHER" id="PTHR43477:SF1">
    <property type="entry name" value="DIHYDROANTICAPSIN 7-DEHYDROGENASE"/>
    <property type="match status" value="1"/>
</dbReference>
<dbReference type="InterPro" id="IPR051122">
    <property type="entry name" value="SDR_DHRS6-like"/>
</dbReference>
<dbReference type="Proteomes" id="UP000273786">
    <property type="component" value="Unassembled WGS sequence"/>
</dbReference>
<dbReference type="Pfam" id="PF13561">
    <property type="entry name" value="adh_short_C2"/>
    <property type="match status" value="1"/>
</dbReference>
<evidence type="ECO:0000313" key="4">
    <source>
        <dbReference type="Proteomes" id="UP000273786"/>
    </source>
</evidence>
<dbReference type="PRINTS" id="PR00081">
    <property type="entry name" value="GDHRDH"/>
</dbReference>
<evidence type="ECO:0000256" key="1">
    <source>
        <dbReference type="ARBA" id="ARBA00006484"/>
    </source>
</evidence>